<protein>
    <submittedName>
        <fullName evidence="1">Uncharacterized protein</fullName>
    </submittedName>
</protein>
<dbReference type="EMBL" id="JASNVW010000006">
    <property type="protein sequence ID" value="MDK6029277.1"/>
    <property type="molecule type" value="Genomic_DNA"/>
</dbReference>
<dbReference type="RefSeq" id="WP_285274264.1">
    <property type="nucleotide sequence ID" value="NZ_JASNVW010000006.1"/>
</dbReference>
<keyword evidence="2" id="KW-1185">Reference proteome</keyword>
<accession>A0ABD4Z8C8</accession>
<reference evidence="1 2" key="1">
    <citation type="submission" date="2023-05" db="EMBL/GenBank/DDBJ databases">
        <title>A new hyperthermophilic archaea 'Ignisphaera cupida' sp. nov. and description of the family 'Ignisphaeraceae' fam. nov.</title>
        <authorList>
            <person name="Podosokorskaya O.A."/>
            <person name="Elcheninov A.G."/>
            <person name="Klukina A."/>
            <person name="Merkel A.Y."/>
        </authorList>
    </citation>
    <scope>NUCLEOTIDE SEQUENCE [LARGE SCALE GENOMIC DNA]</scope>
    <source>
        <strain evidence="1 2">4213-co</strain>
    </source>
</reference>
<proteinExistence type="predicted"/>
<comment type="caution">
    <text evidence="1">The sequence shown here is derived from an EMBL/GenBank/DDBJ whole genome shotgun (WGS) entry which is preliminary data.</text>
</comment>
<name>A0ABD4Z8C8_9CREN</name>
<dbReference type="Proteomes" id="UP001529235">
    <property type="component" value="Unassembled WGS sequence"/>
</dbReference>
<dbReference type="AlphaFoldDB" id="A0ABD4Z8C8"/>
<evidence type="ECO:0000313" key="2">
    <source>
        <dbReference type="Proteomes" id="UP001529235"/>
    </source>
</evidence>
<organism evidence="1 2">
    <name type="scientific">Ignisphaera cupida</name>
    <dbReference type="NCBI Taxonomy" id="3050454"/>
    <lineage>
        <taxon>Archaea</taxon>
        <taxon>Thermoproteota</taxon>
        <taxon>Thermoprotei</taxon>
        <taxon>Desulfurococcales</taxon>
        <taxon>Desulfurococcaceae</taxon>
        <taxon>Ignisphaera</taxon>
    </lineage>
</organism>
<gene>
    <name evidence="1" type="ORF">QPL79_07860</name>
</gene>
<evidence type="ECO:0000313" key="1">
    <source>
        <dbReference type="EMBL" id="MDK6029277.1"/>
    </source>
</evidence>
<sequence>MKHSIAIELGESVLTRNSKLVLYSHQWNLLRILDPALISHPHIMLYSNILLFSNAPFIQKHSEKLRVYSIALEKNEKSFHFNLQNYEEILTYTDNSCILVSQNQREARILQFHVNGTVDEYIIEKPDYILPQGIYSYVVKNQGSLAIVKNPTQPEEIMKCKRVIYKEMNGYKILQCITSDNVLLIISDNLYGYAHDYKGDDFTITDVYMGLNTITINSLNRTMLINFSKNGAYIYELPHPLRNATFIDDNVVLGTIDNNLVLYNTKRNSFKILRKIDSETSIYMDIASGYVILKNNEKIELMDLKNDFLISMKTSAKDAIVSDSKLFLLSNNRVAIYTIETVSKKINIEKLYEAPTTLVHCINADSKNILCIDLLGRLLRIDVKYLFSYKPAFLKLRSDQGLAILLKSFTPGYPIKIFPSENVHIRFKRLSTISTKASIFTDSRKKLTLNVTVHGVIDSIEKCLKINYEKFEFYFQKPKIIEDVLILNGFPIVCNEKLRHSIRKCIEDMQRISSLDAIMTCLIDENKEKGFVALHQLVFMNRIHFVNIAPSINFENDTICIDNVNSLKHADVKLKILCSNKLYTIDNGCLKLGDCEYVKLLLTVKPLNDECLIEIPIQHNTSLNIELHEKSSATFSHGLSHKVLLPTSCGVVKSSRVIYRNGFLLEVVIANECDNIALTVLLPTQSFIVMPHSEKVVEEPINGDDIVRGHKDLAILEPCGAKLVMFPFDLSKAIAFIHGIALKISAITGLRRWVKRS</sequence>